<keyword evidence="4" id="KW-1185">Reference proteome</keyword>
<reference evidence="3 4" key="1">
    <citation type="journal article" date="2013" name="Genome Announc.">
        <title>Draft Genome Sequence of Sphingobium quisquiliarum Strain P25T, a Novel Hexachlorocyclohexane (HCH)-Degrading Bacterium Isolated from an HCH Dumpsite.</title>
        <authorList>
            <person name="Kumar Singh A."/>
            <person name="Sangwan N."/>
            <person name="Sharma A."/>
            <person name="Gupta V."/>
            <person name="Khurana J.P."/>
            <person name="Lal R."/>
        </authorList>
    </citation>
    <scope>NUCLEOTIDE SEQUENCE [LARGE SCALE GENOMIC DNA]</scope>
    <source>
        <strain evidence="3 4">P25</strain>
    </source>
</reference>
<keyword evidence="1" id="KW-0472">Membrane</keyword>
<name>T0IR56_9SPHN</name>
<protein>
    <recommendedName>
        <fullName evidence="2">ABC-type uncharacterized transport system domain-containing protein</fullName>
    </recommendedName>
</protein>
<feature type="transmembrane region" description="Helical" evidence="1">
    <location>
        <begin position="57"/>
        <end position="75"/>
    </location>
</feature>
<feature type="transmembrane region" description="Helical" evidence="1">
    <location>
        <begin position="366"/>
        <end position="385"/>
    </location>
</feature>
<feature type="domain" description="ABC-type uncharacterised transport system" evidence="2">
    <location>
        <begin position="135"/>
        <end position="255"/>
    </location>
</feature>
<keyword evidence="1" id="KW-0812">Transmembrane</keyword>
<evidence type="ECO:0000313" key="3">
    <source>
        <dbReference type="EMBL" id="EQB12144.1"/>
    </source>
</evidence>
<feature type="transmembrane region" description="Helical" evidence="1">
    <location>
        <begin position="81"/>
        <end position="101"/>
    </location>
</feature>
<sequence>MRTALLLAAPALLLLLCGMPALFRTGQADPLGWAMAALILIPASAALSLWRGGAHALWAGAGALTGVLTFVWIVAGRAPDAGAALALAAIMLVAVASGSLLPRRPAWGIAIGLLAAAAIWWSGREEVRPVAGPKPRLAVISGLPLFWREGQGGMDARADAPIVSVLRTRFDVNPLDSALSQGMARADTLLLAQPRGLAGAELAAIDTWVRKGGHAVVLADPLLRWPSVLPLGDRRRAPAVSLLTTLLAHWDARLLPPDSLEEERRFLAQGQLLTIAAASGFEIRGPSCRTEEEGLIATCALGRGRATLIADADVIDDRLWLADPAKPLQPRQWTADTPGLLTGWLGGEALARPRGWLRSEAELRAAIRWAVLAGIFWAGLGSLLLDRRGRGGIASPRGKSSEEKG</sequence>
<evidence type="ECO:0000256" key="1">
    <source>
        <dbReference type="SAM" id="Phobius"/>
    </source>
</evidence>
<organism evidence="3 4">
    <name type="scientific">Sphingobium quisquiliarum P25</name>
    <dbReference type="NCBI Taxonomy" id="1329909"/>
    <lineage>
        <taxon>Bacteria</taxon>
        <taxon>Pseudomonadati</taxon>
        <taxon>Pseudomonadota</taxon>
        <taxon>Alphaproteobacteria</taxon>
        <taxon>Sphingomonadales</taxon>
        <taxon>Sphingomonadaceae</taxon>
        <taxon>Sphingobium</taxon>
    </lineage>
</organism>
<dbReference type="Pfam" id="PF09822">
    <property type="entry name" value="ABC_transp_aux"/>
    <property type="match status" value="1"/>
</dbReference>
<dbReference type="AlphaFoldDB" id="T0IR56"/>
<evidence type="ECO:0000259" key="2">
    <source>
        <dbReference type="Pfam" id="PF09822"/>
    </source>
</evidence>
<dbReference type="Proteomes" id="UP000015525">
    <property type="component" value="Unassembled WGS sequence"/>
</dbReference>
<dbReference type="PATRIC" id="fig|1329909.3.peg.524"/>
<dbReference type="RefSeq" id="WP_021236875.1">
    <property type="nucleotide sequence ID" value="NZ_ATHO01000020.1"/>
</dbReference>
<keyword evidence="1" id="KW-1133">Transmembrane helix</keyword>
<feature type="transmembrane region" description="Helical" evidence="1">
    <location>
        <begin position="30"/>
        <end position="50"/>
    </location>
</feature>
<evidence type="ECO:0000313" key="4">
    <source>
        <dbReference type="Proteomes" id="UP000015525"/>
    </source>
</evidence>
<dbReference type="InterPro" id="IPR019196">
    <property type="entry name" value="ABC_transp_unknown"/>
</dbReference>
<accession>T0IR56</accession>
<gene>
    <name evidence="3" type="ORF">L288_02805</name>
</gene>
<feature type="transmembrane region" description="Helical" evidence="1">
    <location>
        <begin position="106"/>
        <end position="123"/>
    </location>
</feature>
<proteinExistence type="predicted"/>
<comment type="caution">
    <text evidence="3">The sequence shown here is derived from an EMBL/GenBank/DDBJ whole genome shotgun (WGS) entry which is preliminary data.</text>
</comment>
<dbReference type="EMBL" id="ATHO01000020">
    <property type="protein sequence ID" value="EQB12144.1"/>
    <property type="molecule type" value="Genomic_DNA"/>
</dbReference>